<comment type="caution">
    <text evidence="1">The sequence shown here is derived from an EMBL/GenBank/DDBJ whole genome shotgun (WGS) entry which is preliminary data.</text>
</comment>
<gene>
    <name evidence="1" type="ORF">DC432_16115</name>
</gene>
<proteinExistence type="predicted"/>
<sequence>MPFHSKATLEHWVTEFVDARNAGEEIRVVVQDGSDGDDTGLVVMPMEHLPNSVWIEPCDSGDELSWHVLIEPGAETLNLTSFELNALTHDLQVAAELCAFLHERSLGHYEPQPEPDGTPEAATAD</sequence>
<name>A0A2T7VPJ8_MICTE</name>
<accession>A0A2T7VPJ8</accession>
<reference evidence="1 2" key="1">
    <citation type="submission" date="2018-04" db="EMBL/GenBank/DDBJ databases">
        <authorList>
            <person name="Go L.Y."/>
            <person name="Mitchell J.A."/>
        </authorList>
    </citation>
    <scope>NUCLEOTIDE SEQUENCE [LARGE SCALE GENOMIC DNA]</scope>
    <source>
        <strain evidence="1 2">TPD7010</strain>
    </source>
</reference>
<dbReference type="RefSeq" id="WP_116538690.1">
    <property type="nucleotide sequence ID" value="NZ_QDFT01000106.1"/>
</dbReference>
<protein>
    <submittedName>
        <fullName evidence="1">Uncharacterized protein</fullName>
    </submittedName>
</protein>
<organism evidence="1 2">
    <name type="scientific">Microbacterium testaceum</name>
    <name type="common">Aureobacterium testaceum</name>
    <name type="synonym">Brevibacterium testaceum</name>
    <dbReference type="NCBI Taxonomy" id="2033"/>
    <lineage>
        <taxon>Bacteria</taxon>
        <taxon>Bacillati</taxon>
        <taxon>Actinomycetota</taxon>
        <taxon>Actinomycetes</taxon>
        <taxon>Micrococcales</taxon>
        <taxon>Microbacteriaceae</taxon>
        <taxon>Microbacterium</taxon>
    </lineage>
</organism>
<dbReference type="AlphaFoldDB" id="A0A2T7VPJ8"/>
<dbReference type="Proteomes" id="UP000244649">
    <property type="component" value="Unassembled WGS sequence"/>
</dbReference>
<evidence type="ECO:0000313" key="2">
    <source>
        <dbReference type="Proteomes" id="UP000244649"/>
    </source>
</evidence>
<dbReference type="EMBL" id="QDFT01000106">
    <property type="protein sequence ID" value="PVE58702.1"/>
    <property type="molecule type" value="Genomic_DNA"/>
</dbReference>
<evidence type="ECO:0000313" key="1">
    <source>
        <dbReference type="EMBL" id="PVE58702.1"/>
    </source>
</evidence>